<accession>A0A026VVF4</accession>
<sequence length="181" mass="20136">MRSSPSIPRTPKPVHAKSENLHAYTGTARFTFENGGSYEGGYRVDVDRRTLVKQDEGVYVTDNLDVYSGKWCDDKCAEDEFHIRYNNGAQYKGELDADGAMSGMGTYIFPDGSSLTARWSRNRPVSDVVYRQSLGHAWATASISDNVSINADLQINKRVAFSTYSGLFYGVLLLLRSALRS</sequence>
<dbReference type="PANTHER" id="PTHR46917:SF1">
    <property type="entry name" value="MORN REPEAT-CONTAINING PROTEIN 2"/>
    <property type="match status" value="1"/>
</dbReference>
<dbReference type="SUPFAM" id="SSF82185">
    <property type="entry name" value="Histone H3 K4-specific methyltransferase SET7/9 N-terminal domain"/>
    <property type="match status" value="1"/>
</dbReference>
<reference evidence="2" key="2">
    <citation type="journal article" date="2018" name="Genome Res.">
        <title>The genomic architecture and molecular evolution of ant odorant receptors.</title>
        <authorList>
            <person name="McKenzie S.K."/>
            <person name="Kronauer D.J.C."/>
        </authorList>
    </citation>
    <scope>NUCLEOTIDE SEQUENCE [LARGE SCALE GENOMIC DNA]</scope>
    <source>
        <strain evidence="2">Clonal line C1</strain>
    </source>
</reference>
<dbReference type="OMA" id="VKMHGPG"/>
<dbReference type="OrthoDB" id="437960at2759"/>
<organism evidence="1 3">
    <name type="scientific">Ooceraea biroi</name>
    <name type="common">Clonal raider ant</name>
    <name type="synonym">Cerapachys biroi</name>
    <dbReference type="NCBI Taxonomy" id="2015173"/>
    <lineage>
        <taxon>Eukaryota</taxon>
        <taxon>Metazoa</taxon>
        <taxon>Ecdysozoa</taxon>
        <taxon>Arthropoda</taxon>
        <taxon>Hexapoda</taxon>
        <taxon>Insecta</taxon>
        <taxon>Pterygota</taxon>
        <taxon>Neoptera</taxon>
        <taxon>Endopterygota</taxon>
        <taxon>Hymenoptera</taxon>
        <taxon>Apocrita</taxon>
        <taxon>Aculeata</taxon>
        <taxon>Formicoidea</taxon>
        <taxon>Formicidae</taxon>
        <taxon>Dorylinae</taxon>
        <taxon>Ooceraea</taxon>
    </lineage>
</organism>
<reference evidence="1 3" key="1">
    <citation type="journal article" date="2014" name="Curr. Biol.">
        <title>The genome of the clonal raider ant Cerapachys biroi.</title>
        <authorList>
            <person name="Oxley P.R."/>
            <person name="Ji L."/>
            <person name="Fetter-Pruneda I."/>
            <person name="McKenzie S.K."/>
            <person name="Li C."/>
            <person name="Hu H."/>
            <person name="Zhang G."/>
            <person name="Kronauer D.J."/>
        </authorList>
    </citation>
    <scope>NUCLEOTIDE SEQUENCE [LARGE SCALE GENOMIC DNA]</scope>
</reference>
<evidence type="ECO:0000313" key="2">
    <source>
        <dbReference type="EMBL" id="RLU15220.1"/>
    </source>
</evidence>
<dbReference type="AlphaFoldDB" id="A0A026VVF4"/>
<dbReference type="EMBL" id="KK107796">
    <property type="protein sequence ID" value="EZA47615.1"/>
    <property type="molecule type" value="Genomic_DNA"/>
</dbReference>
<name>A0A026VVF4_OOCBI</name>
<gene>
    <name evidence="2" type="ORF">DMN91_012214</name>
    <name evidence="1" type="ORF">X777_15363</name>
</gene>
<evidence type="ECO:0008006" key="4">
    <source>
        <dbReference type="Google" id="ProtNLM"/>
    </source>
</evidence>
<dbReference type="Proteomes" id="UP000279307">
    <property type="component" value="Chromosome 13"/>
</dbReference>
<dbReference type="Proteomes" id="UP000053097">
    <property type="component" value="Unassembled WGS sequence"/>
</dbReference>
<dbReference type="Gene3D" id="2.20.110.10">
    <property type="entry name" value="Histone H3 K4-specific methyltransferase SET7/9 N-terminal domain"/>
    <property type="match status" value="1"/>
</dbReference>
<dbReference type="PANTHER" id="PTHR46917">
    <property type="entry name" value="MORN REPEAT-CONTAINING PROTEIN 2"/>
    <property type="match status" value="1"/>
</dbReference>
<dbReference type="STRING" id="2015173.A0A026VVF4"/>
<dbReference type="InterPro" id="IPR052849">
    <property type="entry name" value="MORN_repeat_protein"/>
</dbReference>
<proteinExistence type="predicted"/>
<protein>
    <recommendedName>
        <fullName evidence="4">MORN repeat-containing protein</fullName>
    </recommendedName>
</protein>
<dbReference type="EMBL" id="QOIP01000013">
    <property type="protein sequence ID" value="RLU15220.1"/>
    <property type="molecule type" value="Genomic_DNA"/>
</dbReference>
<reference evidence="2" key="3">
    <citation type="submission" date="2018-07" db="EMBL/GenBank/DDBJ databases">
        <authorList>
            <person name="Mckenzie S.K."/>
            <person name="Kronauer D.J.C."/>
        </authorList>
    </citation>
    <scope>NUCLEOTIDE SEQUENCE</scope>
    <source>
        <strain evidence="2">Clonal line C1</strain>
    </source>
</reference>
<evidence type="ECO:0000313" key="1">
    <source>
        <dbReference type="EMBL" id="EZA47615.1"/>
    </source>
</evidence>
<keyword evidence="3" id="KW-1185">Reference proteome</keyword>
<evidence type="ECO:0000313" key="3">
    <source>
        <dbReference type="Proteomes" id="UP000053097"/>
    </source>
</evidence>